<dbReference type="InterPro" id="IPR002328">
    <property type="entry name" value="ADH_Zn_CS"/>
</dbReference>
<organism evidence="10">
    <name type="scientific">Candidatus Kentrum sp. FM</name>
    <dbReference type="NCBI Taxonomy" id="2126340"/>
    <lineage>
        <taxon>Bacteria</taxon>
        <taxon>Pseudomonadati</taxon>
        <taxon>Pseudomonadota</taxon>
        <taxon>Gammaproteobacteria</taxon>
        <taxon>Candidatus Kentrum</taxon>
    </lineage>
</organism>
<evidence type="ECO:0000256" key="1">
    <source>
        <dbReference type="ARBA" id="ARBA00001947"/>
    </source>
</evidence>
<name>A0A450T5B7_9GAMM</name>
<dbReference type="PROSITE" id="PS00059">
    <property type="entry name" value="ADH_ZINC"/>
    <property type="match status" value="1"/>
</dbReference>
<keyword evidence="5" id="KW-0560">Oxidoreductase</keyword>
<dbReference type="PANTHER" id="PTHR43350:SF2">
    <property type="entry name" value="GROES-LIKE ZINC-BINDING ALCOHOL DEHYDROGENASE FAMILY PROTEIN"/>
    <property type="match status" value="1"/>
</dbReference>
<dbReference type="Gene3D" id="3.40.50.720">
    <property type="entry name" value="NAD(P)-binding Rossmann-like Domain"/>
    <property type="match status" value="1"/>
</dbReference>
<dbReference type="AlphaFoldDB" id="A0A450T5B7"/>
<feature type="domain" description="Alcohol dehydrogenase-like N-terminal" evidence="8">
    <location>
        <begin position="23"/>
        <end position="159"/>
    </location>
</feature>
<dbReference type="EMBL" id="CAADFA010000298">
    <property type="protein sequence ID" value="VFJ61666.1"/>
    <property type="molecule type" value="Genomic_DNA"/>
</dbReference>
<dbReference type="GO" id="GO:0008270">
    <property type="term" value="F:zinc ion binding"/>
    <property type="evidence" value="ECO:0007669"/>
    <property type="project" value="InterPro"/>
</dbReference>
<comment type="cofactor">
    <cofactor evidence="1 6">
        <name>Zn(2+)</name>
        <dbReference type="ChEBI" id="CHEBI:29105"/>
    </cofactor>
</comment>
<evidence type="ECO:0000256" key="5">
    <source>
        <dbReference type="ARBA" id="ARBA00023002"/>
    </source>
</evidence>
<accession>A0A450T5B7</accession>
<dbReference type="SUPFAM" id="SSF50129">
    <property type="entry name" value="GroES-like"/>
    <property type="match status" value="1"/>
</dbReference>
<dbReference type="InterPro" id="IPR011032">
    <property type="entry name" value="GroES-like_sf"/>
</dbReference>
<reference evidence="10" key="1">
    <citation type="submission" date="2019-02" db="EMBL/GenBank/DDBJ databases">
        <authorList>
            <person name="Gruber-Vodicka R. H."/>
            <person name="Seah K. B. B."/>
        </authorList>
    </citation>
    <scope>NUCLEOTIDE SEQUENCE</scope>
    <source>
        <strain evidence="9">BECK_BZ163</strain>
        <strain evidence="11">BECK_BZ164</strain>
        <strain evidence="10">BECK_BZ165</strain>
    </source>
</reference>
<evidence type="ECO:0000256" key="2">
    <source>
        <dbReference type="ARBA" id="ARBA00008072"/>
    </source>
</evidence>
<dbReference type="InterPro" id="IPR036291">
    <property type="entry name" value="NAD(P)-bd_dom_sf"/>
</dbReference>
<dbReference type="SUPFAM" id="SSF51735">
    <property type="entry name" value="NAD(P)-binding Rossmann-fold domains"/>
    <property type="match status" value="1"/>
</dbReference>
<sequence>MRALYFDRILQLRDDFPCPATPPGEALIRTRLAGICNTDLEILHGYEGFYGVLGHEFVGEVVWAGEDSDWTGKRVVGEINCYCGQCSVCRRGNPETEGEALERLLSDGAPASGREAASGPPAPGNIHCPNRTTLGIYGRHGVMADFFALPTRLLYPVPDSVTDEQAVFVEPLAAACKILEQVPIRAHHRVVVLGDGKLGLLIGQVLQMTGCDLLVAGRHPRKLAILARRGIRTYQVKESTLLSGIEPGPDIVVEATGRADGFAMALALVRSGGTLVLKSTFHGEIGLDSSRIVVDEITIVGSRCGPFAPAIRLLERGLVDVESLIEGRFSLDDGLSAFDRAASGALKVLITTESGGATP</sequence>
<dbReference type="Pfam" id="PF00107">
    <property type="entry name" value="ADH_zinc_N"/>
    <property type="match status" value="1"/>
</dbReference>
<comment type="similarity">
    <text evidence="2 6">Belongs to the zinc-containing alcohol dehydrogenase family.</text>
</comment>
<evidence type="ECO:0000259" key="7">
    <source>
        <dbReference type="Pfam" id="PF00107"/>
    </source>
</evidence>
<keyword evidence="4 6" id="KW-0862">Zinc</keyword>
<dbReference type="InterPro" id="IPR013149">
    <property type="entry name" value="ADH-like_C"/>
</dbReference>
<dbReference type="Gene3D" id="3.90.180.10">
    <property type="entry name" value="Medium-chain alcohol dehydrogenases, catalytic domain"/>
    <property type="match status" value="2"/>
</dbReference>
<evidence type="ECO:0000259" key="8">
    <source>
        <dbReference type="Pfam" id="PF08240"/>
    </source>
</evidence>
<evidence type="ECO:0000313" key="10">
    <source>
        <dbReference type="EMBL" id="VFJ61666.1"/>
    </source>
</evidence>
<dbReference type="Pfam" id="PF08240">
    <property type="entry name" value="ADH_N"/>
    <property type="match status" value="1"/>
</dbReference>
<protein>
    <submittedName>
        <fullName evidence="10">Threonine dehydrogenase</fullName>
    </submittedName>
</protein>
<dbReference type="InterPro" id="IPR013154">
    <property type="entry name" value="ADH-like_N"/>
</dbReference>
<evidence type="ECO:0000313" key="9">
    <source>
        <dbReference type="EMBL" id="VFJ59662.1"/>
    </source>
</evidence>
<evidence type="ECO:0000256" key="4">
    <source>
        <dbReference type="ARBA" id="ARBA00022833"/>
    </source>
</evidence>
<keyword evidence="3 6" id="KW-0479">Metal-binding</keyword>
<gene>
    <name evidence="9" type="ORF">BECKFM1743A_GA0114220_102428</name>
    <name evidence="11" type="ORF">BECKFM1743B_GA0114221_102368</name>
    <name evidence="10" type="ORF">BECKFM1743C_GA0114222_102981</name>
</gene>
<evidence type="ECO:0000256" key="6">
    <source>
        <dbReference type="RuleBase" id="RU361277"/>
    </source>
</evidence>
<dbReference type="EMBL" id="CAADEZ010000242">
    <property type="protein sequence ID" value="VFJ59662.1"/>
    <property type="molecule type" value="Genomic_DNA"/>
</dbReference>
<dbReference type="GO" id="GO:0016491">
    <property type="term" value="F:oxidoreductase activity"/>
    <property type="evidence" value="ECO:0007669"/>
    <property type="project" value="UniProtKB-KW"/>
</dbReference>
<dbReference type="EMBL" id="CAADFL010000236">
    <property type="protein sequence ID" value="VFK12339.1"/>
    <property type="molecule type" value="Genomic_DNA"/>
</dbReference>
<dbReference type="CDD" id="cd08242">
    <property type="entry name" value="MDR_like"/>
    <property type="match status" value="1"/>
</dbReference>
<feature type="domain" description="Alcohol dehydrogenase-like C-terminal" evidence="7">
    <location>
        <begin position="198"/>
        <end position="312"/>
    </location>
</feature>
<dbReference type="PANTHER" id="PTHR43350">
    <property type="entry name" value="NAD-DEPENDENT ALCOHOL DEHYDROGENASE"/>
    <property type="match status" value="1"/>
</dbReference>
<proteinExistence type="inferred from homology"/>
<evidence type="ECO:0000313" key="11">
    <source>
        <dbReference type="EMBL" id="VFK12339.1"/>
    </source>
</evidence>
<evidence type="ECO:0000256" key="3">
    <source>
        <dbReference type="ARBA" id="ARBA00022723"/>
    </source>
</evidence>